<feature type="domain" description="ABC transporter" evidence="8">
    <location>
        <begin position="343"/>
        <end position="577"/>
    </location>
</feature>
<evidence type="ECO:0000259" key="9">
    <source>
        <dbReference type="PROSITE" id="PS50929"/>
    </source>
</evidence>
<dbReference type="InterPro" id="IPR027417">
    <property type="entry name" value="P-loop_NTPase"/>
</dbReference>
<keyword evidence="3" id="KW-0547">Nucleotide-binding</keyword>
<proteinExistence type="predicted"/>
<dbReference type="SUPFAM" id="SSF52540">
    <property type="entry name" value="P-loop containing nucleoside triphosphate hydrolases"/>
    <property type="match status" value="1"/>
</dbReference>
<dbReference type="GO" id="GO:0005524">
    <property type="term" value="F:ATP binding"/>
    <property type="evidence" value="ECO:0007669"/>
    <property type="project" value="UniProtKB-KW"/>
</dbReference>
<evidence type="ECO:0000256" key="2">
    <source>
        <dbReference type="ARBA" id="ARBA00022692"/>
    </source>
</evidence>
<feature type="domain" description="ABC transmembrane type-1" evidence="9">
    <location>
        <begin position="27"/>
        <end position="309"/>
    </location>
</feature>
<accession>A0A2S6HQ41</accession>
<dbReference type="RefSeq" id="WP_104438114.1">
    <property type="nucleotide sequence ID" value="NZ_PTJA01000009.1"/>
</dbReference>
<dbReference type="PROSITE" id="PS50893">
    <property type="entry name" value="ABC_TRANSPORTER_2"/>
    <property type="match status" value="1"/>
</dbReference>
<dbReference type="CDD" id="cd07346">
    <property type="entry name" value="ABC_6TM_exporters"/>
    <property type="match status" value="1"/>
</dbReference>
<dbReference type="AlphaFoldDB" id="A0A2S6HQ41"/>
<sequence>MKQHNKKRLSVYLWVLSFFKPYTGLLLLFILSGSGIILCEMSIPYFIQVFIDKVVMQQNAEAFTGQILYLITAIVVMLIFIAINNVMQRALPEKTARDLQYSVYRHLRRLGFSYFERKPVGETLSLLNTEVLAVQSIYRDFFPGTVYMILSILFPLAVISIKDYRFTLIIMGSYLLFFTYGPYIDKKVVEFLKKQTDTKTALDKKTYDSISAIQEVRAYHAREWETGRFVESFRAYKDARLGSLFFRLLRPALCVATTSIGNIGFFVFGSYLVKHGEMTVGEFSAYIFYFMMVMRQINGLSYVFTEQMHLLGQAEKLFDFIKIEPDIAEPAKPRILPQISGNFSLQNVSFHYQDRTDLLKEFNLEIKSGERVAFVGASGNGKSTVLKLLDRFYDPQEGDITLEGVSLKNLSLSQLRNSIGYVFQETYLFGSSIKENIRFGNPDATDEEVIQAAKAAYAHEFIMETEQQYETLVGERGIKLSGGQKQRIAIARMFIKNPAILLLDEATSALDNVSEAYIKKALDQLSKGRTTIAIAHRISTIMDYDKIVYVQDGKAAEIGTYEELIHRKGLFYELVEGVS</sequence>
<evidence type="ECO:0000256" key="1">
    <source>
        <dbReference type="ARBA" id="ARBA00004651"/>
    </source>
</evidence>
<dbReference type="SMART" id="SM00382">
    <property type="entry name" value="AAA"/>
    <property type="match status" value="1"/>
</dbReference>
<feature type="transmembrane region" description="Helical" evidence="7">
    <location>
        <begin position="285"/>
        <end position="304"/>
    </location>
</feature>
<evidence type="ECO:0000256" key="5">
    <source>
        <dbReference type="ARBA" id="ARBA00022989"/>
    </source>
</evidence>
<dbReference type="InterPro" id="IPR003439">
    <property type="entry name" value="ABC_transporter-like_ATP-bd"/>
</dbReference>
<evidence type="ECO:0000256" key="4">
    <source>
        <dbReference type="ARBA" id="ARBA00022840"/>
    </source>
</evidence>
<comment type="subcellular location">
    <subcellularLocation>
        <location evidence="1">Cell membrane</location>
        <topology evidence="1">Multi-pass membrane protein</topology>
    </subcellularLocation>
</comment>
<protein>
    <submittedName>
        <fullName evidence="10">ATP-binding cassette subfamily B protein</fullName>
    </submittedName>
</protein>
<dbReference type="PANTHER" id="PTHR43394:SF1">
    <property type="entry name" value="ATP-BINDING CASSETTE SUB-FAMILY B MEMBER 10, MITOCHONDRIAL"/>
    <property type="match status" value="1"/>
</dbReference>
<keyword evidence="2 7" id="KW-0812">Transmembrane</keyword>
<feature type="transmembrane region" description="Helical" evidence="7">
    <location>
        <begin position="141"/>
        <end position="160"/>
    </location>
</feature>
<keyword evidence="5 7" id="KW-1133">Transmembrane helix</keyword>
<feature type="transmembrane region" description="Helical" evidence="7">
    <location>
        <begin position="252"/>
        <end position="273"/>
    </location>
</feature>
<evidence type="ECO:0000259" key="8">
    <source>
        <dbReference type="PROSITE" id="PS50893"/>
    </source>
</evidence>
<keyword evidence="4 10" id="KW-0067">ATP-binding</keyword>
<dbReference type="InterPro" id="IPR039421">
    <property type="entry name" value="Type_1_exporter"/>
</dbReference>
<gene>
    <name evidence="10" type="ORF">BXY41_109180</name>
</gene>
<evidence type="ECO:0000256" key="6">
    <source>
        <dbReference type="ARBA" id="ARBA00023136"/>
    </source>
</evidence>
<dbReference type="Gene3D" id="3.40.50.300">
    <property type="entry name" value="P-loop containing nucleotide triphosphate hydrolases"/>
    <property type="match status" value="1"/>
</dbReference>
<dbReference type="PANTHER" id="PTHR43394">
    <property type="entry name" value="ATP-DEPENDENT PERMEASE MDL1, MITOCHONDRIAL"/>
    <property type="match status" value="1"/>
</dbReference>
<dbReference type="GO" id="GO:0016887">
    <property type="term" value="F:ATP hydrolysis activity"/>
    <property type="evidence" value="ECO:0007669"/>
    <property type="project" value="InterPro"/>
</dbReference>
<dbReference type="OrthoDB" id="9780296at2"/>
<dbReference type="InterPro" id="IPR011527">
    <property type="entry name" value="ABC1_TM_dom"/>
</dbReference>
<dbReference type="Gene3D" id="1.20.1560.10">
    <property type="entry name" value="ABC transporter type 1, transmembrane domain"/>
    <property type="match status" value="1"/>
</dbReference>
<dbReference type="FunFam" id="3.40.50.300:FF:000218">
    <property type="entry name" value="Multidrug ABC transporter ATP-binding protein"/>
    <property type="match status" value="1"/>
</dbReference>
<dbReference type="InterPro" id="IPR017871">
    <property type="entry name" value="ABC_transporter-like_CS"/>
</dbReference>
<dbReference type="SUPFAM" id="SSF90123">
    <property type="entry name" value="ABC transporter transmembrane region"/>
    <property type="match status" value="1"/>
</dbReference>
<evidence type="ECO:0000256" key="3">
    <source>
        <dbReference type="ARBA" id="ARBA00022741"/>
    </source>
</evidence>
<reference evidence="10 11" key="1">
    <citation type="submission" date="2018-02" db="EMBL/GenBank/DDBJ databases">
        <title>Genomic Encyclopedia of Archaeal and Bacterial Type Strains, Phase II (KMG-II): from individual species to whole genera.</title>
        <authorList>
            <person name="Goeker M."/>
        </authorList>
    </citation>
    <scope>NUCLEOTIDE SEQUENCE [LARGE SCALE GENOMIC DNA]</scope>
    <source>
        <strain evidence="10 11">DSM 3808</strain>
    </source>
</reference>
<evidence type="ECO:0000313" key="11">
    <source>
        <dbReference type="Proteomes" id="UP000237749"/>
    </source>
</evidence>
<evidence type="ECO:0000256" key="7">
    <source>
        <dbReference type="SAM" id="Phobius"/>
    </source>
</evidence>
<feature type="transmembrane region" description="Helical" evidence="7">
    <location>
        <begin position="21"/>
        <end position="47"/>
    </location>
</feature>
<name>A0A2S6HQ41_9FIRM</name>
<dbReference type="Pfam" id="PF00005">
    <property type="entry name" value="ABC_tran"/>
    <property type="match status" value="1"/>
</dbReference>
<dbReference type="PROSITE" id="PS00211">
    <property type="entry name" value="ABC_TRANSPORTER_1"/>
    <property type="match status" value="1"/>
</dbReference>
<keyword evidence="6 7" id="KW-0472">Membrane</keyword>
<keyword evidence="11" id="KW-1185">Reference proteome</keyword>
<evidence type="ECO:0000313" key="10">
    <source>
        <dbReference type="EMBL" id="PPK79701.1"/>
    </source>
</evidence>
<dbReference type="GO" id="GO:0005886">
    <property type="term" value="C:plasma membrane"/>
    <property type="evidence" value="ECO:0007669"/>
    <property type="project" value="UniProtKB-SubCell"/>
</dbReference>
<comment type="caution">
    <text evidence="10">The sequence shown here is derived from an EMBL/GenBank/DDBJ whole genome shotgun (WGS) entry which is preliminary data.</text>
</comment>
<dbReference type="Proteomes" id="UP000237749">
    <property type="component" value="Unassembled WGS sequence"/>
</dbReference>
<dbReference type="EMBL" id="PTJA01000009">
    <property type="protein sequence ID" value="PPK79701.1"/>
    <property type="molecule type" value="Genomic_DNA"/>
</dbReference>
<dbReference type="Pfam" id="PF00664">
    <property type="entry name" value="ABC_membrane"/>
    <property type="match status" value="1"/>
</dbReference>
<organism evidence="10 11">
    <name type="scientific">Lacrimispora xylanisolvens</name>
    <dbReference type="NCBI Taxonomy" id="384636"/>
    <lineage>
        <taxon>Bacteria</taxon>
        <taxon>Bacillati</taxon>
        <taxon>Bacillota</taxon>
        <taxon>Clostridia</taxon>
        <taxon>Lachnospirales</taxon>
        <taxon>Lachnospiraceae</taxon>
        <taxon>Lacrimispora</taxon>
    </lineage>
</organism>
<dbReference type="InterPro" id="IPR036640">
    <property type="entry name" value="ABC1_TM_sf"/>
</dbReference>
<dbReference type="PROSITE" id="PS50929">
    <property type="entry name" value="ABC_TM1F"/>
    <property type="match status" value="1"/>
</dbReference>
<feature type="transmembrane region" description="Helical" evidence="7">
    <location>
        <begin position="166"/>
        <end position="184"/>
    </location>
</feature>
<dbReference type="GO" id="GO:0015421">
    <property type="term" value="F:ABC-type oligopeptide transporter activity"/>
    <property type="evidence" value="ECO:0007669"/>
    <property type="project" value="TreeGrafter"/>
</dbReference>
<feature type="transmembrane region" description="Helical" evidence="7">
    <location>
        <begin position="67"/>
        <end position="87"/>
    </location>
</feature>
<dbReference type="InterPro" id="IPR003593">
    <property type="entry name" value="AAA+_ATPase"/>
</dbReference>